<keyword evidence="4" id="KW-0653">Protein transport</keyword>
<dbReference type="GO" id="GO:0006887">
    <property type="term" value="P:exocytosis"/>
    <property type="evidence" value="ECO:0007669"/>
    <property type="project" value="UniProtKB-KW"/>
</dbReference>
<dbReference type="InterPro" id="IPR016159">
    <property type="entry name" value="Cullin_repeat-like_dom_sf"/>
</dbReference>
<sequence length="603" mass="67816">MSLRPDEVDVRILEENLLKTNTLVESMVASCQKISNSSYKAEITIEPISGMQRRMQVYETNLNNCLKVVDGIRDYAKVTAREEKIIRQGPEAVGLPAYVAAIQSVIRVNDEIEQRKLHSIPKVKEKAVDLARMGTSGLKENLATILKEESNPIDPVPILASGKPFPLMSPKNADKLNELMGIVARFSARQDNTYVDSRSRYLAMSLSPVASKVKPTVRTGKAPYDKQSNGIHIYAEALLKMLQAEHDNLRCAFPKDEARVKQYFTQLAQTPLQTYQAAGEEISNHVQRNISTDALLIFELIEGTVALKRGLEPLTNSAAPLDRLIQSSYNVSQGVFTEILKICEARVQQVMTLPSDNGVCDATVEVMSRIRRFAEYKDSAVLAISGMKYQQWIPQPRPAWMSTFSSAPAGYTTTKPQELLSAVFSDSIDAFYVTLEMKAKQLNPKKPSQVGFFLLTNLTLIERFVTKSEVYKVLGGQGRERLEKLRKRGLNLFLEGWKATASLLMDTTVVNSKGSLSSKDRELVKDKFKTFNADFEELVKNHKTYTITDPALKQLLAKEVAFICPLYHRYYDKHIGGDFSKNVDKYIKYDKAQFDRVLQELGD</sequence>
<accession>A0A1D8NAR6</accession>
<dbReference type="Gene3D" id="1.20.58.1150">
    <property type="match status" value="1"/>
</dbReference>
<dbReference type="PANTHER" id="PTHR12542">
    <property type="entry name" value="EXOCYST COMPLEX PROTEIN EXO70"/>
    <property type="match status" value="1"/>
</dbReference>
<dbReference type="Gene3D" id="1.20.1280.170">
    <property type="entry name" value="Exocyst complex component Exo70"/>
    <property type="match status" value="1"/>
</dbReference>
<dbReference type="AlphaFoldDB" id="A0A1D8NAR6"/>
<dbReference type="GeneID" id="2909275"/>
<comment type="similarity">
    <text evidence="1 4">Belongs to the EXO70 family.</text>
</comment>
<evidence type="ECO:0000313" key="7">
    <source>
        <dbReference type="EMBL" id="RDW27925.1"/>
    </source>
</evidence>
<dbReference type="GO" id="GO:0015031">
    <property type="term" value="P:protein transport"/>
    <property type="evidence" value="ECO:0007669"/>
    <property type="project" value="UniProtKB-KW"/>
</dbReference>
<dbReference type="GO" id="GO:0005935">
    <property type="term" value="C:cellular bud neck"/>
    <property type="evidence" value="ECO:0007669"/>
    <property type="project" value="UniProtKB-SubCell"/>
</dbReference>
<dbReference type="Proteomes" id="UP000256601">
    <property type="component" value="Unassembled WGS sequence"/>
</dbReference>
<dbReference type="Gene3D" id="1.20.1310.30">
    <property type="match status" value="1"/>
</dbReference>
<dbReference type="GO" id="GO:0000145">
    <property type="term" value="C:exocyst"/>
    <property type="evidence" value="ECO:0007669"/>
    <property type="project" value="InterPro"/>
</dbReference>
<evidence type="ECO:0000256" key="2">
    <source>
        <dbReference type="ARBA" id="ARBA00022448"/>
    </source>
</evidence>
<dbReference type="OMA" id="GIIRAGP"/>
<dbReference type="SMR" id="A0A1D8NAR6"/>
<dbReference type="Proteomes" id="UP000182444">
    <property type="component" value="Chromosome 1C"/>
</dbReference>
<dbReference type="Gene3D" id="1.10.357.60">
    <property type="match status" value="1"/>
</dbReference>
<dbReference type="GO" id="GO:0005546">
    <property type="term" value="F:phosphatidylinositol-4,5-bisphosphate binding"/>
    <property type="evidence" value="ECO:0007669"/>
    <property type="project" value="InterPro"/>
</dbReference>
<dbReference type="EMBL" id="CP017555">
    <property type="protein sequence ID" value="AOW02722.1"/>
    <property type="molecule type" value="Genomic_DNA"/>
</dbReference>
<evidence type="ECO:0000256" key="1">
    <source>
        <dbReference type="ARBA" id="ARBA00006756"/>
    </source>
</evidence>
<dbReference type="Pfam" id="PF20669">
    <property type="entry name" value="Exo70_N"/>
    <property type="match status" value="1"/>
</dbReference>
<comment type="subcellular location">
    <subcellularLocation>
        <location evidence="4">Bud</location>
    </subcellularLocation>
    <subcellularLocation>
        <location evidence="4">Bud neck</location>
    </subcellularLocation>
</comment>
<reference evidence="7 9" key="2">
    <citation type="submission" date="2018-07" db="EMBL/GenBank/DDBJ databases">
        <title>Draft Genome Assemblies for Five Robust Yarrowia lipolytica Strains Exhibiting High Lipid Production and Pentose Sugar Utilization and Sugar Alcohol Secretion from Undetoxified Lignocellulosic Biomass Hydrolysates.</title>
        <authorList>
            <consortium name="DOE Joint Genome Institute"/>
            <person name="Walker C."/>
            <person name="Ryu S."/>
            <person name="Na H."/>
            <person name="Zane M."/>
            <person name="LaButti K."/>
            <person name="Lipzen A."/>
            <person name="Haridas S."/>
            <person name="Barry K."/>
            <person name="Grigoriev I.V."/>
            <person name="Quarterman J."/>
            <person name="Slininger P."/>
            <person name="Dien B."/>
            <person name="Trinh C.T."/>
        </authorList>
    </citation>
    <scope>NUCLEOTIDE SEQUENCE [LARGE SCALE GENOMIC DNA]</scope>
    <source>
        <strain evidence="7 9">YB392</strain>
    </source>
</reference>
<name>A0A1D8NAR6_YARLL</name>
<dbReference type="InterPro" id="IPR046364">
    <property type="entry name" value="Exo70_C"/>
</dbReference>
<evidence type="ECO:0000256" key="4">
    <source>
        <dbReference type="RuleBase" id="RU365026"/>
    </source>
</evidence>
<evidence type="ECO:0000256" key="3">
    <source>
        <dbReference type="ARBA" id="ARBA00022483"/>
    </source>
</evidence>
<dbReference type="SUPFAM" id="SSF74788">
    <property type="entry name" value="Cullin repeat-like"/>
    <property type="match status" value="1"/>
</dbReference>
<dbReference type="KEGG" id="yli:2909275"/>
<comment type="function">
    <text evidence="4">Involved in the secretory pathway as part of the exocyst complex which tethers secretory vesicles to the sites of exocytosis. Also plays a role in the assembly of the exocyst.</text>
</comment>
<evidence type="ECO:0000313" key="9">
    <source>
        <dbReference type="Proteomes" id="UP000256601"/>
    </source>
</evidence>
<evidence type="ECO:0000259" key="5">
    <source>
        <dbReference type="Pfam" id="PF03081"/>
    </source>
</evidence>
<dbReference type="InterPro" id="IPR004140">
    <property type="entry name" value="Exo70"/>
</dbReference>
<dbReference type="OrthoDB" id="1922221at2759"/>
<dbReference type="PANTHER" id="PTHR12542:SF41">
    <property type="entry name" value="EXOCYST COMPLEX COMPONENT 7"/>
    <property type="match status" value="1"/>
</dbReference>
<dbReference type="RefSeq" id="XP_501742.1">
    <property type="nucleotide sequence ID" value="XM_501742.1"/>
</dbReference>
<dbReference type="Pfam" id="PF03081">
    <property type="entry name" value="Exo70_C"/>
    <property type="match status" value="1"/>
</dbReference>
<dbReference type="VEuPathDB" id="FungiDB:YALI1_C16653g"/>
<evidence type="ECO:0000313" key="8">
    <source>
        <dbReference type="Proteomes" id="UP000182444"/>
    </source>
</evidence>
<feature type="domain" description="Exocyst complex subunit Exo70 C-terminal" evidence="5">
    <location>
        <begin position="228"/>
        <end position="600"/>
    </location>
</feature>
<reference evidence="6 8" key="1">
    <citation type="journal article" date="2016" name="PLoS ONE">
        <title>Sequence Assembly of Yarrowia lipolytica Strain W29/CLIB89 Shows Transposable Element Diversity.</title>
        <authorList>
            <person name="Magnan C."/>
            <person name="Yu J."/>
            <person name="Chang I."/>
            <person name="Jahn E."/>
            <person name="Kanomata Y."/>
            <person name="Wu J."/>
            <person name="Zeller M."/>
            <person name="Oakes M."/>
            <person name="Baldi P."/>
            <person name="Sandmeyer S."/>
        </authorList>
    </citation>
    <scope>NUCLEOTIDE SEQUENCE [LARGE SCALE GENOMIC DNA]</scope>
    <source>
        <strain evidence="6">CLIB89</strain>
        <strain evidence="8">CLIB89(W29)</strain>
    </source>
</reference>
<evidence type="ECO:0000313" key="6">
    <source>
        <dbReference type="EMBL" id="AOW02722.1"/>
    </source>
</evidence>
<dbReference type="VEuPathDB" id="FungiDB:YALI0_C11946g"/>
<keyword evidence="3 4" id="KW-0268">Exocytosis</keyword>
<keyword evidence="2 4" id="KW-0813">Transport</keyword>
<proteinExistence type="inferred from homology"/>
<protein>
    <recommendedName>
        <fullName evidence="4">Exocyst complex protein EXO70</fullName>
    </recommendedName>
</protein>
<dbReference type="eggNOG" id="KOG2344">
    <property type="taxonomic scope" value="Eukaryota"/>
</dbReference>
<organism evidence="6 8">
    <name type="scientific">Yarrowia lipolytica</name>
    <name type="common">Candida lipolytica</name>
    <dbReference type="NCBI Taxonomy" id="4952"/>
    <lineage>
        <taxon>Eukaryota</taxon>
        <taxon>Fungi</taxon>
        <taxon>Dikarya</taxon>
        <taxon>Ascomycota</taxon>
        <taxon>Saccharomycotina</taxon>
        <taxon>Dipodascomycetes</taxon>
        <taxon>Dipodascales</taxon>
        <taxon>Dipodascales incertae sedis</taxon>
        <taxon>Yarrowia</taxon>
    </lineage>
</organism>
<gene>
    <name evidence="7" type="ORF">B0I71DRAFT_128306</name>
    <name evidence="6" type="ORF">YALI1_C16653g</name>
</gene>
<dbReference type="EMBL" id="KZ857327">
    <property type="protein sequence ID" value="RDW27925.1"/>
    <property type="molecule type" value="Genomic_DNA"/>
</dbReference>